<dbReference type="InterPro" id="IPR001347">
    <property type="entry name" value="SIS_dom"/>
</dbReference>
<evidence type="ECO:0000313" key="2">
    <source>
        <dbReference type="EMBL" id="RTY36004.1"/>
    </source>
</evidence>
<dbReference type="AlphaFoldDB" id="A0A432ATR3"/>
<dbReference type="GO" id="GO:1901135">
    <property type="term" value="P:carbohydrate derivative metabolic process"/>
    <property type="evidence" value="ECO:0007669"/>
    <property type="project" value="InterPro"/>
</dbReference>
<reference evidence="2 3" key="1">
    <citation type="submission" date="2018-12" db="EMBL/GenBank/DDBJ databases">
        <authorList>
            <person name="Lunina O.N."/>
            <person name="Grouzdev D.S."/>
            <person name="Gorlenko V.M."/>
            <person name="Savvichev A.S."/>
        </authorList>
    </citation>
    <scope>NUCLEOTIDE SEQUENCE [LARGE SCALE GENOMIC DNA]</scope>
    <source>
        <strain evidence="2 3">BrKhr-17</strain>
    </source>
</reference>
<dbReference type="Pfam" id="PF13580">
    <property type="entry name" value="SIS_2"/>
    <property type="match status" value="1"/>
</dbReference>
<organism evidence="2 3">
    <name type="scientific">Chlorobium phaeovibrioides</name>
    <dbReference type="NCBI Taxonomy" id="1094"/>
    <lineage>
        <taxon>Bacteria</taxon>
        <taxon>Pseudomonadati</taxon>
        <taxon>Chlorobiota</taxon>
        <taxon>Chlorobiia</taxon>
        <taxon>Chlorobiales</taxon>
        <taxon>Chlorobiaceae</taxon>
        <taxon>Chlorobium/Pelodictyon group</taxon>
        <taxon>Chlorobium</taxon>
    </lineage>
</organism>
<sequence>MRSLIKSRIQESIEAKQAILGDDTLLAYIHRLAEAMLVTLKRGGKIIFAGNGGSFADAQHLAAEFTSRFTKERNPLPALVLGANSSSMSAIGNDYGYSQVFARELACLARPEDLFLAISTSGNSDNIIRAVDIANEKGLDVWALTGEAGGRLSGMCQCIMVPSTDTGRIQECHIMIGHIVCELVEKNQC</sequence>
<dbReference type="Gene3D" id="3.40.50.10490">
    <property type="entry name" value="Glucose-6-phosphate isomerase like protein, domain 1"/>
    <property type="match status" value="1"/>
</dbReference>
<dbReference type="SUPFAM" id="SSF53697">
    <property type="entry name" value="SIS domain"/>
    <property type="match status" value="1"/>
</dbReference>
<comment type="caution">
    <text evidence="2">The sequence shown here is derived from an EMBL/GenBank/DDBJ whole genome shotgun (WGS) entry which is preliminary data.</text>
</comment>
<evidence type="ECO:0000313" key="3">
    <source>
        <dbReference type="Proteomes" id="UP000279908"/>
    </source>
</evidence>
<accession>A0A432ATR3</accession>
<evidence type="ECO:0000259" key="1">
    <source>
        <dbReference type="PROSITE" id="PS51464"/>
    </source>
</evidence>
<dbReference type="PANTHER" id="PTHR30390">
    <property type="entry name" value="SEDOHEPTULOSE 7-PHOSPHATE ISOMERASE / DNAA INITIATOR-ASSOCIATING FACTOR FOR REPLICATION INITIATION"/>
    <property type="match status" value="1"/>
</dbReference>
<dbReference type="InterPro" id="IPR050099">
    <property type="entry name" value="SIS_GmhA/DiaA_subfam"/>
</dbReference>
<dbReference type="EMBL" id="RXYK01000015">
    <property type="protein sequence ID" value="RTY36004.1"/>
    <property type="molecule type" value="Genomic_DNA"/>
</dbReference>
<dbReference type="InterPro" id="IPR035461">
    <property type="entry name" value="GmhA/DiaA"/>
</dbReference>
<dbReference type="Proteomes" id="UP000279908">
    <property type="component" value="Unassembled WGS sequence"/>
</dbReference>
<feature type="domain" description="SIS" evidence="1">
    <location>
        <begin position="36"/>
        <end position="189"/>
    </location>
</feature>
<proteinExistence type="predicted"/>
<dbReference type="CDD" id="cd05006">
    <property type="entry name" value="SIS_GmhA"/>
    <property type="match status" value="1"/>
</dbReference>
<dbReference type="InterPro" id="IPR046348">
    <property type="entry name" value="SIS_dom_sf"/>
</dbReference>
<gene>
    <name evidence="2" type="ORF">EKD02_08695</name>
</gene>
<dbReference type="GO" id="GO:0097367">
    <property type="term" value="F:carbohydrate derivative binding"/>
    <property type="evidence" value="ECO:0007669"/>
    <property type="project" value="InterPro"/>
</dbReference>
<name>A0A432ATR3_CHLPH</name>
<protein>
    <submittedName>
        <fullName evidence="2">SIS domain-containing protein</fullName>
    </submittedName>
</protein>
<dbReference type="PROSITE" id="PS51464">
    <property type="entry name" value="SIS"/>
    <property type="match status" value="1"/>
</dbReference>